<evidence type="ECO:0008006" key="3">
    <source>
        <dbReference type="Google" id="ProtNLM"/>
    </source>
</evidence>
<gene>
    <name evidence="1" type="ORF">BLM47_04095</name>
</gene>
<dbReference type="Proteomes" id="UP000243688">
    <property type="component" value="Unassembled WGS sequence"/>
</dbReference>
<dbReference type="PANTHER" id="PTHR39335">
    <property type="entry name" value="BLL4220 PROTEIN"/>
    <property type="match status" value="1"/>
</dbReference>
<dbReference type="PANTHER" id="PTHR39335:SF1">
    <property type="entry name" value="BLL4220 PROTEIN"/>
    <property type="match status" value="1"/>
</dbReference>
<organism evidence="1 2">
    <name type="scientific">Candidatus Reconcilbacillus cellulovorans</name>
    <dbReference type="NCBI Taxonomy" id="1906605"/>
    <lineage>
        <taxon>Bacteria</taxon>
        <taxon>Bacillati</taxon>
        <taxon>Bacillota</taxon>
        <taxon>Bacilli</taxon>
        <taxon>Bacillales</taxon>
        <taxon>Paenibacillaceae</taxon>
        <taxon>Candidatus Reconcilbacillus</taxon>
    </lineage>
</organism>
<evidence type="ECO:0000313" key="2">
    <source>
        <dbReference type="Proteomes" id="UP000243688"/>
    </source>
</evidence>
<accession>A0A2A6E215</accession>
<dbReference type="Pfam" id="PF03640">
    <property type="entry name" value="Lipoprotein_15"/>
    <property type="match status" value="2"/>
</dbReference>
<proteinExistence type="predicted"/>
<protein>
    <recommendedName>
        <fullName evidence="3">Lipoprotein</fullName>
    </recommendedName>
</protein>
<sequence>MKTVGELLAAFDPSIAAKLGAIPSSGIRVVDHGHGAMLTDEAGMTLYYFARDAADLDACKATCLQKWPIFYRENLYLPAELDPADVGVLVRPDGAKQITYRGWPLYYFADDKAPGDMKGAGVNNVWFAAQPELPVR</sequence>
<name>A0A2A6E215_9BACL</name>
<dbReference type="GO" id="GO:0043448">
    <property type="term" value="P:alkane catabolic process"/>
    <property type="evidence" value="ECO:0007669"/>
    <property type="project" value="TreeGrafter"/>
</dbReference>
<reference evidence="1 2" key="1">
    <citation type="submission" date="2016-12" db="EMBL/GenBank/DDBJ databases">
        <title>Candidatus Reconcilibacillus cellulovorans genome.</title>
        <authorList>
            <person name="Kolinko S."/>
            <person name="Wu Y.-W."/>
            <person name="Tachea F."/>
            <person name="Denzel E."/>
            <person name="Hiras J."/>
            <person name="Baecker N."/>
            <person name="Chan L.J."/>
            <person name="Eichorst S.A."/>
            <person name="Frey D."/>
            <person name="Adams P.D."/>
            <person name="Pray T."/>
            <person name="Tanjore D."/>
            <person name="Petzold C.J."/>
            <person name="Gladden J.M."/>
            <person name="Simmons B.A."/>
            <person name="Singer S.W."/>
        </authorList>
    </citation>
    <scope>NUCLEOTIDE SEQUENCE [LARGE SCALE GENOMIC DNA]</scope>
    <source>
        <strain evidence="1">JTherm</strain>
    </source>
</reference>
<evidence type="ECO:0000313" key="1">
    <source>
        <dbReference type="EMBL" id="PDO11064.1"/>
    </source>
</evidence>
<dbReference type="InterPro" id="IPR005297">
    <property type="entry name" value="Lipoprotein_repeat"/>
</dbReference>
<dbReference type="AlphaFoldDB" id="A0A2A6E215"/>
<dbReference type="EMBL" id="MOXJ01000006">
    <property type="protein sequence ID" value="PDO11064.1"/>
    <property type="molecule type" value="Genomic_DNA"/>
</dbReference>
<comment type="caution">
    <text evidence="1">The sequence shown here is derived from an EMBL/GenBank/DDBJ whole genome shotgun (WGS) entry which is preliminary data.</text>
</comment>